<keyword evidence="1" id="KW-0805">Transcription regulation</keyword>
<comment type="caution">
    <text evidence="5">The sequence shown here is derived from an EMBL/GenBank/DDBJ whole genome shotgun (WGS) entry which is preliminary data.</text>
</comment>
<evidence type="ECO:0000313" key="5">
    <source>
        <dbReference type="EMBL" id="POA97159.1"/>
    </source>
</evidence>
<dbReference type="GO" id="GO:0003677">
    <property type="term" value="F:DNA binding"/>
    <property type="evidence" value="ECO:0007669"/>
    <property type="project" value="UniProtKB-KW"/>
</dbReference>
<evidence type="ECO:0000256" key="1">
    <source>
        <dbReference type="ARBA" id="ARBA00023015"/>
    </source>
</evidence>
<dbReference type="AlphaFoldDB" id="A0A2K4MJI7"/>
<keyword evidence="6" id="KW-1185">Reference proteome</keyword>
<dbReference type="PANTHER" id="PTHR43214">
    <property type="entry name" value="TWO-COMPONENT RESPONSE REGULATOR"/>
    <property type="match status" value="1"/>
</dbReference>
<keyword evidence="2" id="KW-0238">DNA-binding</keyword>
<proteinExistence type="predicted"/>
<dbReference type="GO" id="GO:0006355">
    <property type="term" value="P:regulation of DNA-templated transcription"/>
    <property type="evidence" value="ECO:0007669"/>
    <property type="project" value="InterPro"/>
</dbReference>
<evidence type="ECO:0000259" key="4">
    <source>
        <dbReference type="PROSITE" id="PS50043"/>
    </source>
</evidence>
<dbReference type="PRINTS" id="PR00038">
    <property type="entry name" value="HTHLUXR"/>
</dbReference>
<dbReference type="SUPFAM" id="SSF46894">
    <property type="entry name" value="C-terminal effector domain of the bipartite response regulators"/>
    <property type="match status" value="1"/>
</dbReference>
<feature type="domain" description="HTH luxR-type" evidence="4">
    <location>
        <begin position="62"/>
        <end position="125"/>
    </location>
</feature>
<dbReference type="Pfam" id="PF00196">
    <property type="entry name" value="GerE"/>
    <property type="match status" value="1"/>
</dbReference>
<dbReference type="InterPro" id="IPR000792">
    <property type="entry name" value="Tscrpt_reg_LuxR_C"/>
</dbReference>
<name>A0A2K4MJI7_9NEIS</name>
<evidence type="ECO:0000256" key="2">
    <source>
        <dbReference type="ARBA" id="ARBA00023125"/>
    </source>
</evidence>
<dbReference type="SMART" id="SM00421">
    <property type="entry name" value="HTH_LUXR"/>
    <property type="match status" value="1"/>
</dbReference>
<dbReference type="Gene3D" id="1.10.10.10">
    <property type="entry name" value="Winged helix-like DNA-binding domain superfamily/Winged helix DNA-binding domain"/>
    <property type="match status" value="1"/>
</dbReference>
<dbReference type="Proteomes" id="UP000236416">
    <property type="component" value="Unassembled WGS sequence"/>
</dbReference>
<accession>A0A2K4MJI7</accession>
<evidence type="ECO:0000256" key="3">
    <source>
        <dbReference type="ARBA" id="ARBA00023163"/>
    </source>
</evidence>
<protein>
    <recommendedName>
        <fullName evidence="4">HTH luxR-type domain-containing protein</fullName>
    </recommendedName>
</protein>
<evidence type="ECO:0000313" key="6">
    <source>
        <dbReference type="Proteomes" id="UP000236416"/>
    </source>
</evidence>
<dbReference type="PROSITE" id="PS50043">
    <property type="entry name" value="HTH_LUXR_2"/>
    <property type="match status" value="1"/>
</dbReference>
<dbReference type="CDD" id="cd06170">
    <property type="entry name" value="LuxR_C_like"/>
    <property type="match status" value="1"/>
</dbReference>
<sequence>MPVPASDLIQRFLEKADSADMLTLLNWMADVGQSDAPLHLRARMAADLRQLLAETARRQQREAKQLGRLTDAEVSVVLLIAAGRSYRDAAQALGITERTIRAHIENAYRKLGLKSEAGKRLDARLLVAHIFLPEVMQRVGLNDNIKSVTIS</sequence>
<organism evidence="5 6">
    <name type="scientific">Chromobacterium sinusclupearum</name>
    <dbReference type="NCBI Taxonomy" id="2077146"/>
    <lineage>
        <taxon>Bacteria</taxon>
        <taxon>Pseudomonadati</taxon>
        <taxon>Pseudomonadota</taxon>
        <taxon>Betaproteobacteria</taxon>
        <taxon>Neisseriales</taxon>
        <taxon>Chromobacteriaceae</taxon>
        <taxon>Chromobacterium</taxon>
    </lineage>
</organism>
<dbReference type="InterPro" id="IPR036388">
    <property type="entry name" value="WH-like_DNA-bd_sf"/>
</dbReference>
<dbReference type="InterPro" id="IPR039420">
    <property type="entry name" value="WalR-like"/>
</dbReference>
<keyword evidence="3" id="KW-0804">Transcription</keyword>
<gene>
    <name evidence="5" type="ORF">C2134_18350</name>
</gene>
<dbReference type="EMBL" id="PPTF01000078">
    <property type="protein sequence ID" value="POA97159.1"/>
    <property type="molecule type" value="Genomic_DNA"/>
</dbReference>
<dbReference type="RefSeq" id="WP_103321539.1">
    <property type="nucleotide sequence ID" value="NZ_PPTF01000078.1"/>
</dbReference>
<dbReference type="InterPro" id="IPR016032">
    <property type="entry name" value="Sig_transdc_resp-reg_C-effctor"/>
</dbReference>
<dbReference type="PANTHER" id="PTHR43214:SF41">
    <property type="entry name" value="NITRATE_NITRITE RESPONSE REGULATOR PROTEIN NARP"/>
    <property type="match status" value="1"/>
</dbReference>
<reference evidence="5 6" key="1">
    <citation type="submission" date="2018-01" db="EMBL/GenBank/DDBJ databases">
        <title>Genomic Sequence of Chromobacterium MWU13-2610 from wild cranberry bogs within the Cape Cod National Seashore.</title>
        <authorList>
            <person name="O'Hara-Hanley K."/>
            <person name="Soby S."/>
            <person name="Harrison A."/>
        </authorList>
    </citation>
    <scope>NUCLEOTIDE SEQUENCE [LARGE SCALE GENOMIC DNA]</scope>
    <source>
        <strain evidence="5 6">MWU13-2610</strain>
    </source>
</reference>